<dbReference type="InterPro" id="IPR021778">
    <property type="entry name" value="Se/S_carrier-like"/>
</dbReference>
<feature type="domain" description="Putative Se/S carrier protein-like" evidence="1">
    <location>
        <begin position="8"/>
        <end position="74"/>
    </location>
</feature>
<comment type="caution">
    <text evidence="2">The sequence shown here is derived from an EMBL/GenBank/DDBJ whole genome shotgun (WGS) entry which is preliminary data.</text>
</comment>
<evidence type="ECO:0000259" key="1">
    <source>
        <dbReference type="Pfam" id="PF11823"/>
    </source>
</evidence>
<dbReference type="EMBL" id="WJJP01000449">
    <property type="protein sequence ID" value="MBD3325685.1"/>
    <property type="molecule type" value="Genomic_DNA"/>
</dbReference>
<sequence>MSSRLSYAVVLVPSTNHALQAETILTRQDIHCKLIPVPRHISSECGFCVRILQADKEHVSHTLGAANVHIAGIYDL</sequence>
<organism evidence="2 3">
    <name type="scientific">candidate division KSB3 bacterium</name>
    <dbReference type="NCBI Taxonomy" id="2044937"/>
    <lineage>
        <taxon>Bacteria</taxon>
        <taxon>candidate division KSB3</taxon>
    </lineage>
</organism>
<evidence type="ECO:0000313" key="2">
    <source>
        <dbReference type="EMBL" id="MBD3325685.1"/>
    </source>
</evidence>
<accession>A0A9D5JX28</accession>
<dbReference type="Proteomes" id="UP000649604">
    <property type="component" value="Unassembled WGS sequence"/>
</dbReference>
<dbReference type="Pfam" id="PF11823">
    <property type="entry name" value="Se_S_carrier"/>
    <property type="match status" value="1"/>
</dbReference>
<dbReference type="AlphaFoldDB" id="A0A9D5JX28"/>
<gene>
    <name evidence="2" type="ORF">GF339_13955</name>
</gene>
<proteinExistence type="predicted"/>
<reference evidence="2" key="1">
    <citation type="submission" date="2019-11" db="EMBL/GenBank/DDBJ databases">
        <title>Microbial mats filling the niche in hypersaline microbial mats.</title>
        <authorList>
            <person name="Wong H.L."/>
            <person name="Macleod F.I."/>
            <person name="White R.A. III"/>
            <person name="Burns B.P."/>
        </authorList>
    </citation>
    <scope>NUCLEOTIDE SEQUENCE</scope>
    <source>
        <strain evidence="2">Rbin_158</strain>
    </source>
</reference>
<name>A0A9D5JX28_9BACT</name>
<evidence type="ECO:0000313" key="3">
    <source>
        <dbReference type="Proteomes" id="UP000649604"/>
    </source>
</evidence>
<protein>
    <submittedName>
        <fullName evidence="2">DUF3343 domain-containing protein</fullName>
    </submittedName>
</protein>